<gene>
    <name evidence="3" type="ORF">EJB05_57341</name>
</gene>
<keyword evidence="2" id="KW-0732">Signal</keyword>
<dbReference type="Proteomes" id="UP000324897">
    <property type="component" value="Unassembled WGS sequence"/>
</dbReference>
<feature type="chain" id="PRO_5023917572" description="Thaumatin-like protein" evidence="2">
    <location>
        <begin position="32"/>
        <end position="282"/>
    </location>
</feature>
<dbReference type="PROSITE" id="PS00316">
    <property type="entry name" value="THAUMATIN_1"/>
    <property type="match status" value="1"/>
</dbReference>
<protein>
    <recommendedName>
        <fullName evidence="5">Thaumatin-like protein</fullName>
    </recommendedName>
</protein>
<keyword evidence="4" id="KW-1185">Reference proteome</keyword>
<dbReference type="Pfam" id="PF00314">
    <property type="entry name" value="Thaumatin"/>
    <property type="match status" value="1"/>
</dbReference>
<evidence type="ECO:0000313" key="4">
    <source>
        <dbReference type="Proteomes" id="UP000324897"/>
    </source>
</evidence>
<feature type="non-terminal residue" evidence="3">
    <location>
        <position position="1"/>
    </location>
</feature>
<feature type="disulfide bond" evidence="1">
    <location>
        <begin position="220"/>
        <end position="230"/>
    </location>
</feature>
<dbReference type="PROSITE" id="PS51367">
    <property type="entry name" value="THAUMATIN_2"/>
    <property type="match status" value="1"/>
</dbReference>
<feature type="disulfide bond" evidence="1">
    <location>
        <begin position="40"/>
        <end position="272"/>
    </location>
</feature>
<dbReference type="OrthoDB" id="430315at2759"/>
<feature type="disulfide bond" evidence="1">
    <location>
        <begin position="88"/>
        <end position="101"/>
    </location>
</feature>
<name>A0A5J9SF36_9POAL</name>
<feature type="signal peptide" evidence="2">
    <location>
        <begin position="1"/>
        <end position="31"/>
    </location>
</feature>
<feature type="disulfide bond" evidence="1">
    <location>
        <begin position="106"/>
        <end position="113"/>
    </location>
</feature>
<evidence type="ECO:0008006" key="5">
    <source>
        <dbReference type="Google" id="ProtNLM"/>
    </source>
</evidence>
<dbReference type="FunFam" id="2.60.110.10:FF:000001">
    <property type="entry name" value="THAUMATIN-LIKE PROTEIN 1"/>
    <property type="match status" value="1"/>
</dbReference>
<proteinExistence type="predicted"/>
<dbReference type="SMART" id="SM00205">
    <property type="entry name" value="THN"/>
    <property type="match status" value="1"/>
</dbReference>
<organism evidence="3 4">
    <name type="scientific">Eragrostis curvula</name>
    <name type="common">weeping love grass</name>
    <dbReference type="NCBI Taxonomy" id="38414"/>
    <lineage>
        <taxon>Eukaryota</taxon>
        <taxon>Viridiplantae</taxon>
        <taxon>Streptophyta</taxon>
        <taxon>Embryophyta</taxon>
        <taxon>Tracheophyta</taxon>
        <taxon>Spermatophyta</taxon>
        <taxon>Magnoliopsida</taxon>
        <taxon>Liliopsida</taxon>
        <taxon>Poales</taxon>
        <taxon>Poaceae</taxon>
        <taxon>PACMAD clade</taxon>
        <taxon>Chloridoideae</taxon>
        <taxon>Eragrostideae</taxon>
        <taxon>Eragrostidinae</taxon>
        <taxon>Eragrostis</taxon>
    </lineage>
</organism>
<reference evidence="3 4" key="1">
    <citation type="journal article" date="2019" name="Sci. Rep.">
        <title>A high-quality genome of Eragrostis curvula grass provides insights into Poaceae evolution and supports new strategies to enhance forage quality.</title>
        <authorList>
            <person name="Carballo J."/>
            <person name="Santos B.A.C.M."/>
            <person name="Zappacosta D."/>
            <person name="Garbus I."/>
            <person name="Selva J.P."/>
            <person name="Gallo C.A."/>
            <person name="Diaz A."/>
            <person name="Albertini E."/>
            <person name="Caccamo M."/>
            <person name="Echenique V."/>
        </authorList>
    </citation>
    <scope>NUCLEOTIDE SEQUENCE [LARGE SCALE GENOMIC DNA]</scope>
    <source>
        <strain evidence="4">cv. Victoria</strain>
        <tissue evidence="3">Leaf</tissue>
    </source>
</reference>
<dbReference type="InterPro" id="IPR017949">
    <property type="entry name" value="Thaumatin_CS"/>
</dbReference>
<dbReference type="InterPro" id="IPR037176">
    <property type="entry name" value="Osmotin/thaumatin-like_sf"/>
</dbReference>
<keyword evidence="1" id="KW-1015">Disulfide bond</keyword>
<dbReference type="InterPro" id="IPR001938">
    <property type="entry name" value="Thaumatin"/>
</dbReference>
<dbReference type="PIRSF" id="PIRSF002703">
    <property type="entry name" value="Thaumatin"/>
    <property type="match status" value="1"/>
</dbReference>
<dbReference type="Gramene" id="TVT97406">
    <property type="protein sequence ID" value="TVT97406"/>
    <property type="gene ID" value="EJB05_57341"/>
</dbReference>
<evidence type="ECO:0000313" key="3">
    <source>
        <dbReference type="EMBL" id="TVT97406.1"/>
    </source>
</evidence>
<dbReference type="CDD" id="cd09218">
    <property type="entry name" value="TLP-PA"/>
    <property type="match status" value="1"/>
</dbReference>
<accession>A0A5J9SF36</accession>
<feature type="disulfide bond" evidence="1">
    <location>
        <begin position="172"/>
        <end position="260"/>
    </location>
</feature>
<sequence>MAAAAVQVRSLRVAFGVFVLLELLQFRTALSATFAIANNCGYTVWPGLLSSAGSAPLPTTGFALAPGESREVAAPAGWSGRLWGRTLCAADAGGGTGRFACGTGDCGSGDVQCGGGGAAPPATLAEFTLDGSGGLDFFDVSLVDGYNLPMLVTPLSTTAAAAEATTSSSGRCAATGCAAELNGACPADLRVESSAAAEGGGAAVACKSACGAYGRPEDCCSGDHNTPQTCRPSASSQFFKAACPRAYSYAYDDATSTFTCAAGATDYAVTFCPAAPTRLRTK</sequence>
<comment type="caution">
    <text evidence="3">The sequence shown here is derived from an EMBL/GenBank/DDBJ whole genome shotgun (WGS) entry which is preliminary data.</text>
</comment>
<dbReference type="Gene3D" id="2.60.110.10">
    <property type="entry name" value="Thaumatin"/>
    <property type="match status" value="1"/>
</dbReference>
<dbReference type="PRINTS" id="PR00347">
    <property type="entry name" value="THAUMATIN"/>
</dbReference>
<feature type="disulfide bond" evidence="1">
    <location>
        <begin position="185"/>
        <end position="206"/>
    </location>
</feature>
<dbReference type="EMBL" id="RWGY01001008">
    <property type="protein sequence ID" value="TVT97406.1"/>
    <property type="molecule type" value="Genomic_DNA"/>
</dbReference>
<feature type="disulfide bond" evidence="1">
    <location>
        <begin position="177"/>
        <end position="243"/>
    </location>
</feature>
<dbReference type="AlphaFoldDB" id="A0A5J9SF36"/>
<dbReference type="PANTHER" id="PTHR31048">
    <property type="entry name" value="OS03G0233200 PROTEIN"/>
    <property type="match status" value="1"/>
</dbReference>
<feature type="disulfide bond" evidence="1">
    <location>
        <begin position="210"/>
        <end position="219"/>
    </location>
</feature>
<evidence type="ECO:0000256" key="1">
    <source>
        <dbReference type="PIRSR" id="PIRSR002703-1"/>
    </source>
</evidence>
<evidence type="ECO:0000256" key="2">
    <source>
        <dbReference type="SAM" id="SignalP"/>
    </source>
</evidence>
<dbReference type="SUPFAM" id="SSF49870">
    <property type="entry name" value="Osmotin, thaumatin-like protein"/>
    <property type="match status" value="1"/>
</dbReference>